<sequence length="57" mass="6718">MPRVSYSFSLLLDSQRRRPLFERSPTPPPFFFLSLSLFRSLRRLSLQSPRASDLPHL</sequence>
<dbReference type="AlphaFoldDB" id="A0AAV9AV97"/>
<accession>A0AAV9AV97</accession>
<dbReference type="Proteomes" id="UP001179952">
    <property type="component" value="Unassembled WGS sequence"/>
</dbReference>
<reference evidence="1" key="2">
    <citation type="submission" date="2023-06" db="EMBL/GenBank/DDBJ databases">
        <authorList>
            <person name="Ma L."/>
            <person name="Liu K.-W."/>
            <person name="Li Z."/>
            <person name="Hsiao Y.-Y."/>
            <person name="Qi Y."/>
            <person name="Fu T."/>
            <person name="Tang G."/>
            <person name="Zhang D."/>
            <person name="Sun W.-H."/>
            <person name="Liu D.-K."/>
            <person name="Li Y."/>
            <person name="Chen G.-Z."/>
            <person name="Liu X.-D."/>
            <person name="Liao X.-Y."/>
            <person name="Jiang Y.-T."/>
            <person name="Yu X."/>
            <person name="Hao Y."/>
            <person name="Huang J."/>
            <person name="Zhao X.-W."/>
            <person name="Ke S."/>
            <person name="Chen Y.-Y."/>
            <person name="Wu W.-L."/>
            <person name="Hsu J.-L."/>
            <person name="Lin Y.-F."/>
            <person name="Huang M.-D."/>
            <person name="Li C.-Y."/>
            <person name="Huang L."/>
            <person name="Wang Z.-W."/>
            <person name="Zhao X."/>
            <person name="Zhong W.-Y."/>
            <person name="Peng D.-H."/>
            <person name="Ahmad S."/>
            <person name="Lan S."/>
            <person name="Zhang J.-S."/>
            <person name="Tsai W.-C."/>
            <person name="Van De Peer Y."/>
            <person name="Liu Z.-J."/>
        </authorList>
    </citation>
    <scope>NUCLEOTIDE SEQUENCE</scope>
    <source>
        <strain evidence="1">SCP</strain>
        <tissue evidence="1">Leaves</tissue>
    </source>
</reference>
<keyword evidence="2" id="KW-1185">Reference proteome</keyword>
<protein>
    <submittedName>
        <fullName evidence="1">Uncharacterized protein</fullName>
    </submittedName>
</protein>
<organism evidence="1 2">
    <name type="scientific">Acorus gramineus</name>
    <name type="common">Dwarf sweet flag</name>
    <dbReference type="NCBI Taxonomy" id="55184"/>
    <lineage>
        <taxon>Eukaryota</taxon>
        <taxon>Viridiplantae</taxon>
        <taxon>Streptophyta</taxon>
        <taxon>Embryophyta</taxon>
        <taxon>Tracheophyta</taxon>
        <taxon>Spermatophyta</taxon>
        <taxon>Magnoliopsida</taxon>
        <taxon>Liliopsida</taxon>
        <taxon>Acoraceae</taxon>
        <taxon>Acorus</taxon>
    </lineage>
</organism>
<evidence type="ECO:0000313" key="2">
    <source>
        <dbReference type="Proteomes" id="UP001179952"/>
    </source>
</evidence>
<dbReference type="EMBL" id="JAUJYN010000006">
    <property type="protein sequence ID" value="KAK1268068.1"/>
    <property type="molecule type" value="Genomic_DNA"/>
</dbReference>
<reference evidence="1" key="1">
    <citation type="journal article" date="2023" name="Nat. Commun.">
        <title>Diploid and tetraploid genomes of Acorus and the evolution of monocots.</title>
        <authorList>
            <person name="Ma L."/>
            <person name="Liu K.W."/>
            <person name="Li Z."/>
            <person name="Hsiao Y.Y."/>
            <person name="Qi Y."/>
            <person name="Fu T."/>
            <person name="Tang G.D."/>
            <person name="Zhang D."/>
            <person name="Sun W.H."/>
            <person name="Liu D.K."/>
            <person name="Li Y."/>
            <person name="Chen G.Z."/>
            <person name="Liu X.D."/>
            <person name="Liao X.Y."/>
            <person name="Jiang Y.T."/>
            <person name="Yu X."/>
            <person name="Hao Y."/>
            <person name="Huang J."/>
            <person name="Zhao X.W."/>
            <person name="Ke S."/>
            <person name="Chen Y.Y."/>
            <person name="Wu W.L."/>
            <person name="Hsu J.L."/>
            <person name="Lin Y.F."/>
            <person name="Huang M.D."/>
            <person name="Li C.Y."/>
            <person name="Huang L."/>
            <person name="Wang Z.W."/>
            <person name="Zhao X."/>
            <person name="Zhong W.Y."/>
            <person name="Peng D.H."/>
            <person name="Ahmad S."/>
            <person name="Lan S."/>
            <person name="Zhang J.S."/>
            <person name="Tsai W.C."/>
            <person name="Van de Peer Y."/>
            <person name="Liu Z.J."/>
        </authorList>
    </citation>
    <scope>NUCLEOTIDE SEQUENCE</scope>
    <source>
        <strain evidence="1">SCP</strain>
    </source>
</reference>
<comment type="caution">
    <text evidence="1">The sequence shown here is derived from an EMBL/GenBank/DDBJ whole genome shotgun (WGS) entry which is preliminary data.</text>
</comment>
<gene>
    <name evidence="1" type="ORF">QJS04_geneDACA022139</name>
</gene>
<proteinExistence type="predicted"/>
<name>A0AAV9AV97_ACOGR</name>
<evidence type="ECO:0000313" key="1">
    <source>
        <dbReference type="EMBL" id="KAK1268068.1"/>
    </source>
</evidence>